<reference evidence="2" key="2">
    <citation type="submission" date="2014-07" db="EMBL/GenBank/DDBJ databases">
        <authorList>
            <person name="Hull J."/>
        </authorList>
    </citation>
    <scope>NUCLEOTIDE SEQUENCE</scope>
</reference>
<feature type="non-terminal residue" evidence="2">
    <location>
        <position position="1"/>
    </location>
</feature>
<gene>
    <name evidence="2" type="primary">rlmD_2</name>
    <name evidence="2" type="ORF">CM83_1134</name>
</gene>
<accession>A0A0A9WN73</accession>
<evidence type="ECO:0000256" key="1">
    <source>
        <dbReference type="SAM" id="MobiDB-lite"/>
    </source>
</evidence>
<dbReference type="GO" id="GO:0032259">
    <property type="term" value="P:methylation"/>
    <property type="evidence" value="ECO:0007669"/>
    <property type="project" value="UniProtKB-KW"/>
</dbReference>
<reference evidence="2" key="1">
    <citation type="journal article" date="2014" name="PLoS ONE">
        <title>Transcriptome-Based Identification of ABC Transporters in the Western Tarnished Plant Bug Lygus hesperus.</title>
        <authorList>
            <person name="Hull J.J."/>
            <person name="Chaney K."/>
            <person name="Geib S.M."/>
            <person name="Fabrick J.A."/>
            <person name="Brent C.S."/>
            <person name="Walsh D."/>
            <person name="Lavine L.C."/>
        </authorList>
    </citation>
    <scope>NUCLEOTIDE SEQUENCE</scope>
</reference>
<keyword evidence="2" id="KW-0808">Transferase</keyword>
<name>A0A0A9WN73_LYGHE</name>
<proteinExistence type="predicted"/>
<dbReference type="AlphaFoldDB" id="A0A0A9WN73"/>
<organism evidence="2">
    <name type="scientific">Lygus hesperus</name>
    <name type="common">Western plant bug</name>
    <dbReference type="NCBI Taxonomy" id="30085"/>
    <lineage>
        <taxon>Eukaryota</taxon>
        <taxon>Metazoa</taxon>
        <taxon>Ecdysozoa</taxon>
        <taxon>Arthropoda</taxon>
        <taxon>Hexapoda</taxon>
        <taxon>Insecta</taxon>
        <taxon>Pterygota</taxon>
        <taxon>Neoptera</taxon>
        <taxon>Paraneoptera</taxon>
        <taxon>Hemiptera</taxon>
        <taxon>Heteroptera</taxon>
        <taxon>Panheteroptera</taxon>
        <taxon>Cimicomorpha</taxon>
        <taxon>Miridae</taxon>
        <taxon>Mirini</taxon>
        <taxon>Lygus</taxon>
    </lineage>
</organism>
<evidence type="ECO:0000313" key="2">
    <source>
        <dbReference type="EMBL" id="JAG07938.1"/>
    </source>
</evidence>
<dbReference type="EMBL" id="GBHO01035666">
    <property type="protein sequence ID" value="JAG07938.1"/>
    <property type="molecule type" value="Transcribed_RNA"/>
</dbReference>
<feature type="region of interest" description="Disordered" evidence="1">
    <location>
        <begin position="126"/>
        <end position="146"/>
    </location>
</feature>
<protein>
    <submittedName>
        <fullName evidence="2">23S rRNA (Uracil(1939)-C(5))-methyltransferase RlmD</fullName>
    </submittedName>
</protein>
<feature type="non-terminal residue" evidence="2">
    <location>
        <position position="146"/>
    </location>
</feature>
<sequence length="146" mass="16249">RCNFRPVESVELQVDALVVDHITRAPTEWISPLPEERLHGLHLADPDYNKPAAVDMLLGAEWFGCIILEKPIQGQLGTPCLLRSIWGYCVIGRPQKVAAAVQSVCMAVAEEPPSIDALIRRVGELEEPPKNETLSPEDQARRDLYV</sequence>
<keyword evidence="2" id="KW-0489">Methyltransferase</keyword>
<dbReference type="GO" id="GO:0008168">
    <property type="term" value="F:methyltransferase activity"/>
    <property type="evidence" value="ECO:0007669"/>
    <property type="project" value="UniProtKB-KW"/>
</dbReference>